<evidence type="ECO:0000313" key="2">
    <source>
        <dbReference type="Proteomes" id="UP001362999"/>
    </source>
</evidence>
<gene>
    <name evidence="1" type="ORF">R3P38DRAFT_2985167</name>
</gene>
<name>A0AAW0AYR5_9AGAR</name>
<protein>
    <submittedName>
        <fullName evidence="1">Uncharacterized protein</fullName>
    </submittedName>
</protein>
<reference evidence="1 2" key="1">
    <citation type="journal article" date="2024" name="J Genomics">
        <title>Draft genome sequencing and assembly of Favolaschia claudopus CIRM-BRFM 2984 isolated from oak limbs.</title>
        <authorList>
            <person name="Navarro D."/>
            <person name="Drula E."/>
            <person name="Chaduli D."/>
            <person name="Cazenave R."/>
            <person name="Ahrendt S."/>
            <person name="Wang J."/>
            <person name="Lipzen A."/>
            <person name="Daum C."/>
            <person name="Barry K."/>
            <person name="Grigoriev I.V."/>
            <person name="Favel A."/>
            <person name="Rosso M.N."/>
            <person name="Martin F."/>
        </authorList>
    </citation>
    <scope>NUCLEOTIDE SEQUENCE [LARGE SCALE GENOMIC DNA]</scope>
    <source>
        <strain evidence="1 2">CIRM-BRFM 2984</strain>
    </source>
</reference>
<dbReference type="EMBL" id="JAWWNJ010000047">
    <property type="protein sequence ID" value="KAK7017742.1"/>
    <property type="molecule type" value="Genomic_DNA"/>
</dbReference>
<comment type="caution">
    <text evidence="1">The sequence shown here is derived from an EMBL/GenBank/DDBJ whole genome shotgun (WGS) entry which is preliminary data.</text>
</comment>
<dbReference type="AlphaFoldDB" id="A0AAW0AYR5"/>
<sequence>MLNLDNADALSAASRSLNRALGDAQTAIAKAKAEKSQAHSSLATALRQCDILRAETQRLHFDAEFRESRLEKLRTERDFHHRKALTTKARLYVDRAKLRRLQEEAHDERISAIMDRAEIDTERGVLEAGQAKLKADKTSLSRAKASVTRERNSLAREKTNFALERARFATEKANFAFEKDCFMRERNRFIQDRSGARDAVVAIKRNAKVLERQLVFEEPPRKRQRVSSISTSVSELITGYASAWFSALNS</sequence>
<evidence type="ECO:0000313" key="1">
    <source>
        <dbReference type="EMBL" id="KAK7017742.1"/>
    </source>
</evidence>
<accession>A0AAW0AYR5</accession>
<proteinExistence type="predicted"/>
<keyword evidence="2" id="KW-1185">Reference proteome</keyword>
<organism evidence="1 2">
    <name type="scientific">Favolaschia claudopus</name>
    <dbReference type="NCBI Taxonomy" id="2862362"/>
    <lineage>
        <taxon>Eukaryota</taxon>
        <taxon>Fungi</taxon>
        <taxon>Dikarya</taxon>
        <taxon>Basidiomycota</taxon>
        <taxon>Agaricomycotina</taxon>
        <taxon>Agaricomycetes</taxon>
        <taxon>Agaricomycetidae</taxon>
        <taxon>Agaricales</taxon>
        <taxon>Marasmiineae</taxon>
        <taxon>Mycenaceae</taxon>
        <taxon>Favolaschia</taxon>
    </lineage>
</organism>
<dbReference type="Proteomes" id="UP001362999">
    <property type="component" value="Unassembled WGS sequence"/>
</dbReference>